<dbReference type="GO" id="GO:0071230">
    <property type="term" value="P:cellular response to amino acid stimulus"/>
    <property type="evidence" value="ECO:0007669"/>
    <property type="project" value="TreeGrafter"/>
</dbReference>
<gene>
    <name evidence="6" type="ORF">PCAL00307_LOCUS5274</name>
</gene>
<dbReference type="InterPro" id="IPR029347">
    <property type="entry name" value="Raptor_N"/>
</dbReference>
<dbReference type="Gene3D" id="1.25.10.10">
    <property type="entry name" value="Leucine-rich Repeat Variant"/>
    <property type="match status" value="1"/>
</dbReference>
<dbReference type="InterPro" id="IPR036322">
    <property type="entry name" value="WD40_repeat_dom_sf"/>
</dbReference>
<feature type="compositionally biased region" description="Basic and acidic residues" evidence="4">
    <location>
        <begin position="448"/>
        <end position="465"/>
    </location>
</feature>
<dbReference type="SMART" id="SM00320">
    <property type="entry name" value="WD40"/>
    <property type="match status" value="6"/>
</dbReference>
<dbReference type="GO" id="GO:0009267">
    <property type="term" value="P:cellular response to starvation"/>
    <property type="evidence" value="ECO:0007669"/>
    <property type="project" value="TreeGrafter"/>
</dbReference>
<organism evidence="6">
    <name type="scientific">Pelagomonas calceolata</name>
    <dbReference type="NCBI Taxonomy" id="35677"/>
    <lineage>
        <taxon>Eukaryota</taxon>
        <taxon>Sar</taxon>
        <taxon>Stramenopiles</taxon>
        <taxon>Ochrophyta</taxon>
        <taxon>Pelagophyceae</taxon>
        <taxon>Pelagomonadales</taxon>
        <taxon>Pelagomonadaceae</taxon>
        <taxon>Pelagomonas</taxon>
    </lineage>
</organism>
<dbReference type="GO" id="GO:0031929">
    <property type="term" value="P:TOR signaling"/>
    <property type="evidence" value="ECO:0007669"/>
    <property type="project" value="InterPro"/>
</dbReference>
<dbReference type="InterPro" id="IPR011989">
    <property type="entry name" value="ARM-like"/>
</dbReference>
<dbReference type="Gene3D" id="2.130.10.10">
    <property type="entry name" value="YVTN repeat-like/Quinoprotein amine dehydrogenase"/>
    <property type="match status" value="2"/>
</dbReference>
<feature type="compositionally biased region" description="Polar residues" evidence="4">
    <location>
        <begin position="436"/>
        <end position="447"/>
    </location>
</feature>
<feature type="region of interest" description="Disordered" evidence="4">
    <location>
        <begin position="436"/>
        <end position="467"/>
    </location>
</feature>
<comment type="similarity">
    <text evidence="1">Belongs to the WD repeat RAPTOR family.</text>
</comment>
<dbReference type="AlphaFoldDB" id="A0A7S3ZPJ8"/>
<proteinExistence type="inferred from homology"/>
<dbReference type="GO" id="GO:0030307">
    <property type="term" value="P:positive regulation of cell growth"/>
    <property type="evidence" value="ECO:0007669"/>
    <property type="project" value="TreeGrafter"/>
</dbReference>
<keyword evidence="3" id="KW-0677">Repeat</keyword>
<accession>A0A7S3ZPJ8</accession>
<evidence type="ECO:0000256" key="4">
    <source>
        <dbReference type="SAM" id="MobiDB-lite"/>
    </source>
</evidence>
<dbReference type="SUPFAM" id="SSF48371">
    <property type="entry name" value="ARM repeat"/>
    <property type="match status" value="1"/>
</dbReference>
<dbReference type="GO" id="GO:0031931">
    <property type="term" value="C:TORC1 complex"/>
    <property type="evidence" value="ECO:0007669"/>
    <property type="project" value="InterPro"/>
</dbReference>
<dbReference type="GO" id="GO:0010506">
    <property type="term" value="P:regulation of autophagy"/>
    <property type="evidence" value="ECO:0007669"/>
    <property type="project" value="TreeGrafter"/>
</dbReference>
<dbReference type="GO" id="GO:0030674">
    <property type="term" value="F:protein-macromolecule adaptor activity"/>
    <property type="evidence" value="ECO:0007669"/>
    <property type="project" value="TreeGrafter"/>
</dbReference>
<dbReference type="PANTHER" id="PTHR12848:SF16">
    <property type="entry name" value="REGULATORY-ASSOCIATED PROTEIN OF MTOR"/>
    <property type="match status" value="1"/>
</dbReference>
<dbReference type="InterPro" id="IPR016024">
    <property type="entry name" value="ARM-type_fold"/>
</dbReference>
<dbReference type="Pfam" id="PF14538">
    <property type="entry name" value="Raptor_N"/>
    <property type="match status" value="1"/>
</dbReference>
<feature type="domain" description="Raptor N-terminal CASPase-like" evidence="5">
    <location>
        <begin position="104"/>
        <end position="258"/>
    </location>
</feature>
<keyword evidence="2" id="KW-0853">WD repeat</keyword>
<evidence type="ECO:0000256" key="1">
    <source>
        <dbReference type="ARBA" id="ARBA00009257"/>
    </source>
</evidence>
<dbReference type="InterPro" id="IPR015943">
    <property type="entry name" value="WD40/YVTN_repeat-like_dom_sf"/>
</dbReference>
<dbReference type="InterPro" id="IPR004083">
    <property type="entry name" value="Raptor"/>
</dbReference>
<name>A0A7S3ZPJ8_9STRA</name>
<evidence type="ECO:0000256" key="3">
    <source>
        <dbReference type="ARBA" id="ARBA00022737"/>
    </source>
</evidence>
<dbReference type="GO" id="GO:0005737">
    <property type="term" value="C:cytoplasm"/>
    <property type="evidence" value="ECO:0007669"/>
    <property type="project" value="TreeGrafter"/>
</dbReference>
<dbReference type="SUPFAM" id="SSF50978">
    <property type="entry name" value="WD40 repeat-like"/>
    <property type="match status" value="1"/>
</dbReference>
<evidence type="ECO:0000256" key="2">
    <source>
        <dbReference type="ARBA" id="ARBA00022574"/>
    </source>
</evidence>
<sequence>MSTFETPVRPDVQVPRGDILAALRAPPPSAVRAATPPHRPTKAQELEIEQERQAQALRELDALRLVFRGAHHRRGAFDEEEAQPEEEAGWADLSVEPTWRLRERMKTVSVALVLCLNIGTDPPDAVAASPRARRECWLEPFAGPSRQKALETIGAALQAQYERWQSRARYRQLLDPTADELRRLCAALRRSARSDRVLVHLNGHGVPRPTANGEVWVFNKNYTQYIPLSVYELRAVVQAPAVFVLDCSGAGILLPHFRAAMPRPNDDDEKPQTPLKDDCIVLAPCAADETLPSDPRLPADLFTACLTTPISVALRDFVRRHPDSARGRLDEETVEAGVPGRLGDRKTPLGELNWIFTAVTDTIAWNVLPARLFQRLFREDLLLASLFRNFLLAERVFRRHGRTPATIPALPPTADHPLWAAWDLAAEGCLARLASAQNASPVKQPSETPEKAPEPSPKETEDQPRVHHRSLRVLARVPPAPPEPTEPSPFFEEQLTAFEVWLRFGAGAVAKPEQLPVVLQVLLSQAHRVRALVLLRRFLELGPRAVDVALCVGIFPYVLKLLQSPAPELRRPLVAIWAAILAFDGSCRSDLARDGAREAFVAHLTYLSREDDSGENTEQKRLACFILATVCRGEPSARDACLTKRLDAVLLDLLRNDEGTLTTSHLRRWLLLCSGALVDGAAPEATQDARGPLKEEVIRLALADADPCCRACALDTVGSMLCVDEDVTECASILKTACRDGSAFVRREAALLIHALSKKGHQTALKALTEEGQGESKGDDCYESIFRILQLLCKDPFAPTAETARSVLDAITQDTPMTREGARQWASKRFGLSLRSTSVAAAFSQSSTSLEELLEMDPLSSDGEMRLYRRHRNRYCLREASASRRRAKEALAAREQEKRGAPSTQVLRFAQTKTFENVGAEMTSVMRFHPFESVLAVVDERSGVSLWDSNDGAAVARWNNGDLRTTSIEWVNAHASSLLLAGDVDGVVRVWGGLGLEQGPYEERSVRVVSAFRAIDVVSFQKSAGLVCSWSAREAHLYCAGDANSLVSWDLERECSVRAMATDTDACATVVTTLPLQPHRVTLGFADGQLKVFDLRDRATRPCQSYAHEHSSWIVHADAHKHSPSELCSGCVAGDLKFWDARIAGVSNRTLDVQNSAMTALSAHAEAPLLASGSHNQFVKFMLRDGDQLNIVRYHDGVFGQRIGPVASLAFHPTKLVAAAGSTDAVVGIYAAS</sequence>
<evidence type="ECO:0000259" key="5">
    <source>
        <dbReference type="SMART" id="SM01302"/>
    </source>
</evidence>
<protein>
    <recommendedName>
        <fullName evidence="5">Raptor N-terminal CASPase-like domain-containing protein</fullName>
    </recommendedName>
</protein>
<dbReference type="PANTHER" id="PTHR12848">
    <property type="entry name" value="REGULATORY-ASSOCIATED PROTEIN OF MTOR"/>
    <property type="match status" value="1"/>
</dbReference>
<reference evidence="6" key="1">
    <citation type="submission" date="2021-01" db="EMBL/GenBank/DDBJ databases">
        <authorList>
            <person name="Corre E."/>
            <person name="Pelletier E."/>
            <person name="Niang G."/>
            <person name="Scheremetjew M."/>
            <person name="Finn R."/>
            <person name="Kale V."/>
            <person name="Holt S."/>
            <person name="Cochrane G."/>
            <person name="Meng A."/>
            <person name="Brown T."/>
            <person name="Cohen L."/>
        </authorList>
    </citation>
    <scope>NUCLEOTIDE SEQUENCE</scope>
    <source>
        <strain evidence="6">CCMP1756</strain>
    </source>
</reference>
<evidence type="ECO:0000313" key="6">
    <source>
        <dbReference type="EMBL" id="CAE0689839.1"/>
    </source>
</evidence>
<dbReference type="PRINTS" id="PR01547">
    <property type="entry name" value="YEAST176DUF"/>
</dbReference>
<dbReference type="InterPro" id="IPR001680">
    <property type="entry name" value="WD40_rpt"/>
</dbReference>
<dbReference type="SMART" id="SM01302">
    <property type="entry name" value="Raptor_N"/>
    <property type="match status" value="1"/>
</dbReference>
<dbReference type="EMBL" id="HBIW01006347">
    <property type="protein sequence ID" value="CAE0689839.1"/>
    <property type="molecule type" value="Transcribed_RNA"/>
</dbReference>